<proteinExistence type="predicted"/>
<dbReference type="EMBL" id="KY774314">
    <property type="protein sequence ID" value="ART30665.1"/>
    <property type="molecule type" value="Genomic_DNA"/>
</dbReference>
<organism evidence="1">
    <name type="scientific">Utricularia reniformis</name>
    <dbReference type="NCBI Taxonomy" id="192314"/>
    <lineage>
        <taxon>Eukaryota</taxon>
        <taxon>Viridiplantae</taxon>
        <taxon>Streptophyta</taxon>
        <taxon>Embryophyta</taxon>
        <taxon>Tracheophyta</taxon>
        <taxon>Spermatophyta</taxon>
        <taxon>Magnoliopsida</taxon>
        <taxon>eudicotyledons</taxon>
        <taxon>Gunneridae</taxon>
        <taxon>Pentapetalae</taxon>
        <taxon>asterids</taxon>
        <taxon>lamiids</taxon>
        <taxon>Lamiales</taxon>
        <taxon>Lentibulariaceae</taxon>
        <taxon>Utricularia</taxon>
    </lineage>
</organism>
<sequence>MPLQIEYTQGLLPGNLLQFLCRRLVLIWRSFPPVCDSPMLTPSMHKDCTNPIPDAAHSIKRIYFYGKAKTYSEVITCFNLSKFVTLYKASAPLLLKLAFHRKRLPDC</sequence>
<dbReference type="AlphaFoldDB" id="A0A1Y0AZR2"/>
<keyword evidence="1" id="KW-0496">Mitochondrion</keyword>
<reference evidence="1" key="1">
    <citation type="submission" date="2017-03" db="EMBL/GenBank/DDBJ databases">
        <title>The mitochondrial genome of the carnivorous plant Utricularia reniformis (Lentibulariaceae): structure, comparative analysis and evolutionary landmarks.</title>
        <authorList>
            <person name="Silva S.R."/>
            <person name="Alvarenga D.O."/>
            <person name="Michael T.P."/>
            <person name="Miranda V.F.O."/>
            <person name="Varani A.M."/>
        </authorList>
    </citation>
    <scope>NUCLEOTIDE SEQUENCE</scope>
</reference>
<name>A0A1Y0AZR2_9LAMI</name>
<evidence type="ECO:0000313" key="1">
    <source>
        <dbReference type="EMBL" id="ART30665.1"/>
    </source>
</evidence>
<gene>
    <name evidence="1" type="ORF">AEK19_MT0395</name>
</gene>
<accession>A0A1Y0AZR2</accession>
<protein>
    <submittedName>
        <fullName evidence="1">Uncharacterized protein</fullName>
    </submittedName>
</protein>
<geneLocation type="mitochondrion" evidence="1"/>